<protein>
    <recommendedName>
        <fullName evidence="4">Transglycosylase SLT domain-containing protein</fullName>
    </recommendedName>
</protein>
<dbReference type="InterPro" id="IPR023346">
    <property type="entry name" value="Lysozyme-like_dom_sf"/>
</dbReference>
<name>A0A2W5U2K3_9BACT</name>
<dbReference type="AlphaFoldDB" id="A0A2W5U2K3"/>
<feature type="compositionally biased region" description="Gly residues" evidence="1">
    <location>
        <begin position="293"/>
        <end position="334"/>
    </location>
</feature>
<gene>
    <name evidence="2" type="ORF">DI536_02110</name>
</gene>
<evidence type="ECO:0000313" key="3">
    <source>
        <dbReference type="Proteomes" id="UP000249061"/>
    </source>
</evidence>
<dbReference type="Proteomes" id="UP000249061">
    <property type="component" value="Unassembled WGS sequence"/>
</dbReference>
<feature type="region of interest" description="Disordered" evidence="1">
    <location>
        <begin position="283"/>
        <end position="345"/>
    </location>
</feature>
<dbReference type="Gene3D" id="1.10.530.10">
    <property type="match status" value="1"/>
</dbReference>
<accession>A0A2W5U2K3</accession>
<comment type="caution">
    <text evidence="2">The sequence shown here is derived from an EMBL/GenBank/DDBJ whole genome shotgun (WGS) entry which is preliminary data.</text>
</comment>
<proteinExistence type="predicted"/>
<reference evidence="2 3" key="1">
    <citation type="submission" date="2017-08" db="EMBL/GenBank/DDBJ databases">
        <title>Infants hospitalized years apart are colonized by the same room-sourced microbial strains.</title>
        <authorList>
            <person name="Brooks B."/>
            <person name="Olm M.R."/>
            <person name="Firek B.A."/>
            <person name="Baker R."/>
            <person name="Thomas B.C."/>
            <person name="Morowitz M.J."/>
            <person name="Banfield J.F."/>
        </authorList>
    </citation>
    <scope>NUCLEOTIDE SEQUENCE [LARGE SCALE GENOMIC DNA]</scope>
    <source>
        <strain evidence="2">S2_003_000_R2_14</strain>
    </source>
</reference>
<evidence type="ECO:0000313" key="2">
    <source>
        <dbReference type="EMBL" id="PZR18696.1"/>
    </source>
</evidence>
<organism evidence="2 3">
    <name type="scientific">Archangium gephyra</name>
    <dbReference type="NCBI Taxonomy" id="48"/>
    <lineage>
        <taxon>Bacteria</taxon>
        <taxon>Pseudomonadati</taxon>
        <taxon>Myxococcota</taxon>
        <taxon>Myxococcia</taxon>
        <taxon>Myxococcales</taxon>
        <taxon>Cystobacterineae</taxon>
        <taxon>Archangiaceae</taxon>
        <taxon>Archangium</taxon>
    </lineage>
</organism>
<sequence>MTGLVFAFVAAQFCPSYTLSSTNNDGDCGVEAVQGTNPTLAEWQQRFALVSQGPAAWASNGPAVGNIGSGCGKPNPTTQLPATFPCELLRAIAMQESGWRQFCVPTTPADQVGGPSRTIISFDCGYGVGQVTSGMKIGNSPGFDRARVAGDATYNLATGASVLAEKWRATSCVGDNQPRVIEHWYSAVWAYNGLAYSNNPNNPNYPSTRGVWRSNVGGAAPYQEKVFGWAEFPPSSQHWSSLALAYPRLSDLPTSGGTPGTLPDPSCATPASCANTRAVHTTACGPTPPVDAGTGGGTGALDAGPSGGGGPTGGGGGGTPATGGGSPSQGGGGVVDVPDAGTPERVDAGFARGGVRGTCGCASFEGVLGILTLALIRRRGRR</sequence>
<dbReference type="SUPFAM" id="SSF53955">
    <property type="entry name" value="Lysozyme-like"/>
    <property type="match status" value="1"/>
</dbReference>
<evidence type="ECO:0008006" key="4">
    <source>
        <dbReference type="Google" id="ProtNLM"/>
    </source>
</evidence>
<dbReference type="EMBL" id="QFQP01000001">
    <property type="protein sequence ID" value="PZR18696.1"/>
    <property type="molecule type" value="Genomic_DNA"/>
</dbReference>
<evidence type="ECO:0000256" key="1">
    <source>
        <dbReference type="SAM" id="MobiDB-lite"/>
    </source>
</evidence>